<name>A0A1S4A7V2_TOBAC</name>
<dbReference type="PANTHER" id="PTHR35737">
    <property type="entry name" value="CRYPTIC LOCI REGULATOR"/>
    <property type="match status" value="1"/>
</dbReference>
<sequence>MATKVFEWEIVNDDGFIYKRRKPHQLPVSSSITSASAAPAQPNPAVAELKRKKRFLLRISEKFKKEIEEWEVWEKAVSDLKAKLDIQQQQSSDPQPQPQPQPQLQSSSGLSLVDQLFSQAEAQEDVIRNMSNFCDVAEALCTAAEERVKQSVFDLPIWAHSPRGLIKSLGEE</sequence>
<dbReference type="RefSeq" id="XP_016472718.2">
    <property type="nucleotide sequence ID" value="XM_016617232.2"/>
</dbReference>
<gene>
    <name evidence="2" type="primary">LOC107794711</name>
</gene>
<reference evidence="2" key="2">
    <citation type="submission" date="2025-08" db="UniProtKB">
        <authorList>
            <consortium name="RefSeq"/>
        </authorList>
    </citation>
    <scope>IDENTIFICATION</scope>
    <source>
        <tissue evidence="2">Leaf</tissue>
    </source>
</reference>
<protein>
    <submittedName>
        <fullName evidence="2">Uncharacterized protein LOC107794711</fullName>
    </submittedName>
</protein>
<dbReference type="OMA" id="LPIWGSP"/>
<keyword evidence="1" id="KW-1185">Reference proteome</keyword>
<dbReference type="OrthoDB" id="1930051at2759"/>
<dbReference type="KEGG" id="nta:107794711"/>
<organism evidence="1 2">
    <name type="scientific">Nicotiana tabacum</name>
    <name type="common">Common tobacco</name>
    <dbReference type="NCBI Taxonomy" id="4097"/>
    <lineage>
        <taxon>Eukaryota</taxon>
        <taxon>Viridiplantae</taxon>
        <taxon>Streptophyta</taxon>
        <taxon>Embryophyta</taxon>
        <taxon>Tracheophyta</taxon>
        <taxon>Spermatophyta</taxon>
        <taxon>Magnoliopsida</taxon>
        <taxon>eudicotyledons</taxon>
        <taxon>Gunneridae</taxon>
        <taxon>Pentapetalae</taxon>
        <taxon>asterids</taxon>
        <taxon>lamiids</taxon>
        <taxon>Solanales</taxon>
        <taxon>Solanaceae</taxon>
        <taxon>Nicotianoideae</taxon>
        <taxon>Nicotianeae</taxon>
        <taxon>Nicotiana</taxon>
    </lineage>
</organism>
<dbReference type="Proteomes" id="UP000790787">
    <property type="component" value="Chromosome 17"/>
</dbReference>
<evidence type="ECO:0000313" key="2">
    <source>
        <dbReference type="RefSeq" id="XP_016472718.2"/>
    </source>
</evidence>
<dbReference type="PANTHER" id="PTHR35737:SF1">
    <property type="entry name" value="CRYPTIC LOCI REGULATOR"/>
    <property type="match status" value="1"/>
</dbReference>
<dbReference type="PaxDb" id="4097-A0A1S4A809"/>
<evidence type="ECO:0000313" key="1">
    <source>
        <dbReference type="Proteomes" id="UP000790787"/>
    </source>
</evidence>
<reference evidence="1" key="1">
    <citation type="journal article" date="2014" name="Nat. Commun.">
        <title>The tobacco genome sequence and its comparison with those of tomato and potato.</title>
        <authorList>
            <person name="Sierro N."/>
            <person name="Battey J.N."/>
            <person name="Ouadi S."/>
            <person name="Bakaher N."/>
            <person name="Bovet L."/>
            <person name="Willig A."/>
            <person name="Goepfert S."/>
            <person name="Peitsch M.C."/>
            <person name="Ivanov N.V."/>
        </authorList>
    </citation>
    <scope>NUCLEOTIDE SEQUENCE [LARGE SCALE GENOMIC DNA]</scope>
</reference>
<dbReference type="STRING" id="4097.A0A1S4A809"/>
<proteinExistence type="predicted"/>
<accession>A0A1S4A7V2</accession>